<protein>
    <submittedName>
        <fullName evidence="1">Uncharacterized protein</fullName>
    </submittedName>
</protein>
<dbReference type="EMBL" id="GBXM01083625">
    <property type="protein sequence ID" value="JAH24952.1"/>
    <property type="molecule type" value="Transcribed_RNA"/>
</dbReference>
<evidence type="ECO:0000313" key="1">
    <source>
        <dbReference type="EMBL" id="JAH24952.1"/>
    </source>
</evidence>
<name>A0A0E9R850_ANGAN</name>
<dbReference type="EMBL" id="GBXM01073736">
    <property type="protein sequence ID" value="JAH34841.1"/>
    <property type="molecule type" value="Transcribed_RNA"/>
</dbReference>
<accession>A0A0E9R850</accession>
<reference evidence="1" key="2">
    <citation type="journal article" date="2015" name="Fish Shellfish Immunol.">
        <title>Early steps in the European eel (Anguilla anguilla)-Vibrio vulnificus interaction in the gills: Role of the RtxA13 toxin.</title>
        <authorList>
            <person name="Callol A."/>
            <person name="Pajuelo D."/>
            <person name="Ebbesson L."/>
            <person name="Teles M."/>
            <person name="MacKenzie S."/>
            <person name="Amaro C."/>
        </authorList>
    </citation>
    <scope>NUCLEOTIDE SEQUENCE</scope>
</reference>
<proteinExistence type="predicted"/>
<dbReference type="AlphaFoldDB" id="A0A0E9R850"/>
<organism evidence="1">
    <name type="scientific">Anguilla anguilla</name>
    <name type="common">European freshwater eel</name>
    <name type="synonym">Muraena anguilla</name>
    <dbReference type="NCBI Taxonomy" id="7936"/>
    <lineage>
        <taxon>Eukaryota</taxon>
        <taxon>Metazoa</taxon>
        <taxon>Chordata</taxon>
        <taxon>Craniata</taxon>
        <taxon>Vertebrata</taxon>
        <taxon>Euteleostomi</taxon>
        <taxon>Actinopterygii</taxon>
        <taxon>Neopterygii</taxon>
        <taxon>Teleostei</taxon>
        <taxon>Anguilliformes</taxon>
        <taxon>Anguillidae</taxon>
        <taxon>Anguilla</taxon>
    </lineage>
</organism>
<reference evidence="1" key="1">
    <citation type="submission" date="2014-11" db="EMBL/GenBank/DDBJ databases">
        <authorList>
            <person name="Amaro Gonzalez C."/>
        </authorList>
    </citation>
    <scope>NUCLEOTIDE SEQUENCE</scope>
</reference>
<sequence length="55" mass="5929">MLFHSKLYSFQSSFLCDTISYARQLCCAGCPYPNAQHGVRSAEGGSGLKTVKVAV</sequence>